<dbReference type="InterPro" id="IPR008928">
    <property type="entry name" value="6-hairpin_glycosidase_sf"/>
</dbReference>
<reference evidence="5" key="1">
    <citation type="journal article" date="2018" name="Nat. Microbiol.">
        <title>Leveraging single-cell genomics to expand the fungal tree of life.</title>
        <authorList>
            <person name="Ahrendt S.R."/>
            <person name="Quandt C.A."/>
            <person name="Ciobanu D."/>
            <person name="Clum A."/>
            <person name="Salamov A."/>
            <person name="Andreopoulos B."/>
            <person name="Cheng J.F."/>
            <person name="Woyke T."/>
            <person name="Pelin A."/>
            <person name="Henrissat B."/>
            <person name="Reynolds N.K."/>
            <person name="Benny G.L."/>
            <person name="Smith M.E."/>
            <person name="James T.Y."/>
            <person name="Grigoriev I.V."/>
        </authorList>
    </citation>
    <scope>NUCLEOTIDE SEQUENCE [LARGE SCALE GENOMIC DNA]</scope>
    <source>
        <strain evidence="5">RSA 1356</strain>
    </source>
</reference>
<keyword evidence="2" id="KW-0378">Hydrolase</keyword>
<name>A0A4P9XMW4_9FUNG</name>
<feature type="non-terminal residue" evidence="4">
    <location>
        <position position="316"/>
    </location>
</feature>
<gene>
    <name evidence="4" type="ORF">THASP1DRAFT_4956</name>
</gene>
<evidence type="ECO:0000256" key="2">
    <source>
        <dbReference type="ARBA" id="ARBA00022801"/>
    </source>
</evidence>
<dbReference type="EMBL" id="KZ992745">
    <property type="protein sequence ID" value="RKP07245.1"/>
    <property type="molecule type" value="Genomic_DNA"/>
</dbReference>
<dbReference type="Pfam" id="PF01270">
    <property type="entry name" value="Glyco_hydro_8"/>
    <property type="match status" value="1"/>
</dbReference>
<accession>A0A4P9XMW4</accession>
<evidence type="ECO:0000313" key="4">
    <source>
        <dbReference type="EMBL" id="RKP07245.1"/>
    </source>
</evidence>
<proteinExistence type="inferred from homology"/>
<evidence type="ECO:0000313" key="5">
    <source>
        <dbReference type="Proteomes" id="UP000271241"/>
    </source>
</evidence>
<dbReference type="GO" id="GO:0005975">
    <property type="term" value="P:carbohydrate metabolic process"/>
    <property type="evidence" value="ECO:0007669"/>
    <property type="project" value="InterPro"/>
</dbReference>
<dbReference type="InterPro" id="IPR002037">
    <property type="entry name" value="Glyco_hydro_8"/>
</dbReference>
<dbReference type="Proteomes" id="UP000271241">
    <property type="component" value="Unassembled WGS sequence"/>
</dbReference>
<dbReference type="SUPFAM" id="SSF48208">
    <property type="entry name" value="Six-hairpin glycosidases"/>
    <property type="match status" value="1"/>
</dbReference>
<dbReference type="AlphaFoldDB" id="A0A4P9XMW4"/>
<evidence type="ECO:0000256" key="3">
    <source>
        <dbReference type="ARBA" id="ARBA00023295"/>
    </source>
</evidence>
<keyword evidence="5" id="KW-1185">Reference proteome</keyword>
<dbReference type="InterPro" id="IPR012341">
    <property type="entry name" value="6hp_glycosidase-like_sf"/>
</dbReference>
<dbReference type="OrthoDB" id="2541080at2759"/>
<feature type="non-terminal residue" evidence="4">
    <location>
        <position position="1"/>
    </location>
</feature>
<dbReference type="GO" id="GO:0004553">
    <property type="term" value="F:hydrolase activity, hydrolyzing O-glycosyl compounds"/>
    <property type="evidence" value="ECO:0007669"/>
    <property type="project" value="InterPro"/>
</dbReference>
<protein>
    <submittedName>
        <fullName evidence="4">Six-hairpin glycosidase-like protein</fullName>
    </submittedName>
</protein>
<evidence type="ECO:0000256" key="1">
    <source>
        <dbReference type="ARBA" id="ARBA00009209"/>
    </source>
</evidence>
<keyword evidence="3 4" id="KW-0326">Glycosidase</keyword>
<sequence>RYLRNEEGLNQSQASHLYVAYNANGELGDAVTTSEAHGYGMLIVAMYGKRSDFDGLLRYADYFRNARGLLGWQQRRDPYTGRLVPGIEGGENSATDGDVDCAAALWMAARRWSAECYAARARAWCDAILAHCVHPQRHTLLVGDWAHPRLTGAAAAATTTDASMLTRPSDYCLLYLTMFSSRHQERAMEWLQVVNATRRCINTQFHLHPQTGLVADFLVWDVQQAMYMPAPGKVLESMHDGHFYWNACRVPWRLAHYYLHTHDSAVEGHLRAFVRFLEANCANGLVYAGYQLDGRPLVNYTDLAFLAPAAFCLWVM</sequence>
<organism evidence="4 5">
    <name type="scientific">Thamnocephalis sphaerospora</name>
    <dbReference type="NCBI Taxonomy" id="78915"/>
    <lineage>
        <taxon>Eukaryota</taxon>
        <taxon>Fungi</taxon>
        <taxon>Fungi incertae sedis</taxon>
        <taxon>Zoopagomycota</taxon>
        <taxon>Zoopagomycotina</taxon>
        <taxon>Zoopagomycetes</taxon>
        <taxon>Zoopagales</taxon>
        <taxon>Sigmoideomycetaceae</taxon>
        <taxon>Thamnocephalis</taxon>
    </lineage>
</organism>
<dbReference type="Gene3D" id="1.50.10.10">
    <property type="match status" value="1"/>
</dbReference>
<dbReference type="PRINTS" id="PR00735">
    <property type="entry name" value="GLHYDRLASE8"/>
</dbReference>
<comment type="similarity">
    <text evidence="1">Belongs to the glycosyl hydrolase 8 (cellulase D) family.</text>
</comment>